<gene>
    <name evidence="2" type="ORF">PMES_02615</name>
</gene>
<dbReference type="Pfam" id="PF13730">
    <property type="entry name" value="HTH_36"/>
    <property type="match status" value="1"/>
</dbReference>
<reference evidence="2" key="1">
    <citation type="submission" date="2013-03" db="EMBL/GenBank/DDBJ databases">
        <title>Genome Sequence of the Profundibacterium mesophilum strain KAUST100406-0324T from Red Sea, a novel genus in the family Rhodobacteraceae.</title>
        <authorList>
            <person name="Essack M."/>
            <person name="Alam I."/>
            <person name="Lafi F."/>
            <person name="Alawi W."/>
            <person name="Kamanu F."/>
            <person name="Al-Suwailem A."/>
            <person name="Lee O.O."/>
            <person name="Xu Y."/>
            <person name="Bajic V."/>
            <person name="Qian P.-Y."/>
            <person name="Archer J."/>
        </authorList>
    </citation>
    <scope>NUCLEOTIDE SEQUENCE</scope>
    <source>
        <strain evidence="2">KAUST100406-0324</strain>
    </source>
</reference>
<comment type="caution">
    <text evidence="2">The sequence shown here is derived from an EMBL/GenBank/DDBJ whole genome shotgun (WGS) entry which is preliminary data.</text>
</comment>
<feature type="compositionally biased region" description="Polar residues" evidence="1">
    <location>
        <begin position="129"/>
        <end position="148"/>
    </location>
</feature>
<feature type="region of interest" description="Disordered" evidence="1">
    <location>
        <begin position="222"/>
        <end position="248"/>
    </location>
</feature>
<dbReference type="EMBL" id="APKE01000032">
    <property type="protein sequence ID" value="KAF0675094.1"/>
    <property type="molecule type" value="Genomic_DNA"/>
</dbReference>
<evidence type="ECO:0000313" key="3">
    <source>
        <dbReference type="Proteomes" id="UP000698242"/>
    </source>
</evidence>
<dbReference type="AlphaFoldDB" id="A0A921NRN9"/>
<feature type="region of interest" description="Disordered" evidence="1">
    <location>
        <begin position="99"/>
        <end position="165"/>
    </location>
</feature>
<evidence type="ECO:0000313" key="2">
    <source>
        <dbReference type="EMBL" id="KAF0675094.1"/>
    </source>
</evidence>
<name>A0A921NRN9_9RHOB</name>
<proteinExistence type="predicted"/>
<dbReference type="OrthoDB" id="7776647at2"/>
<feature type="compositionally biased region" description="Polar residues" evidence="1">
    <location>
        <begin position="103"/>
        <end position="118"/>
    </location>
</feature>
<accession>A0A921NRN9</accession>
<feature type="compositionally biased region" description="Low complexity" evidence="1">
    <location>
        <begin position="233"/>
        <end position="245"/>
    </location>
</feature>
<protein>
    <submittedName>
        <fullName evidence="2">Helix-turn-helix domain protein</fullName>
    </submittedName>
</protein>
<dbReference type="RefSeq" id="WP_159966147.1">
    <property type="nucleotide sequence ID" value="NZ_APKE01000032.1"/>
</dbReference>
<evidence type="ECO:0000256" key="1">
    <source>
        <dbReference type="SAM" id="MobiDB-lite"/>
    </source>
</evidence>
<dbReference type="Proteomes" id="UP000698242">
    <property type="component" value="Unassembled WGS sequence"/>
</dbReference>
<keyword evidence="3" id="KW-1185">Reference proteome</keyword>
<sequence>MSYKVTMLVYSRKTGSHVRKSILAYMADLASHDGTGVWASKQTIADEIECGRSTVIRACNDFVAEGILIPTGSRKCANGSTVEYALDLEAIAALPVIEKRGKGSQSGTSPNRDQSRSGTPPVPERDPKGSQSGTQTILEPSLNRNTPIVPSPSKQKSRKSSIPANAVISDEMREIAEAEKISQEEAAAQFDRFRDYAVANGKTYANWNAAWRNWLRSPFFKPITGGSYDNRTRTQQTPQRSQNRPDPALEQIARLAGLG</sequence>
<organism evidence="2 3">
    <name type="scientific">Profundibacterium mesophilum KAUST100406-0324</name>
    <dbReference type="NCBI Taxonomy" id="1037889"/>
    <lineage>
        <taxon>Bacteria</taxon>
        <taxon>Pseudomonadati</taxon>
        <taxon>Pseudomonadota</taxon>
        <taxon>Alphaproteobacteria</taxon>
        <taxon>Rhodobacterales</taxon>
        <taxon>Roseobacteraceae</taxon>
        <taxon>Profundibacterium</taxon>
    </lineage>
</organism>